<dbReference type="PANTHER" id="PTHR13268:SF0">
    <property type="entry name" value="BCAS3 MICROTUBULE ASSOCIATED CELL MIGRATION FACTOR"/>
    <property type="match status" value="1"/>
</dbReference>
<accession>A0A915MPX2</accession>
<protein>
    <submittedName>
        <fullName evidence="4">BCAS3 domain-containing protein</fullName>
    </submittedName>
</protein>
<sequence>MPNKNDKIKKDDNLKFVKNFKNVGGAPLENGSTNNLTANFHHSPKRIKGKPITKKSTLTDSVAGFVNEVITNVNSTNEPIKWAKIQNLQTDGLLLPFNVEGVDSLSTHRPIFASVFEEYSSDGNTLNFISLSSGEIWRRDKFDTHIAEIDFSSNCFLVLLAEIIIIYNNNDLIERLRVKIPKGCPVFALSGNFLAFADENWKHSLLSCGFSSDTHSTDNHVMLTAKKITKTMTSFGGSIVSSITTPLKNVNNNGIINNNNKTGLVTIVNIDPNLKYFSTNFKWNKNQPTTNLDYLAHFCAHKNSKIGHLMFGKGGQLLLTGSSSSTIFNVFLVHIHPKNSALSCIQHIYSLVRGNSTAKVISSVFSSDNRWVAISTNHGSTHLFAITPYGGRVTTRTHNGKFMNKESRFEKTAGIINRSTNCSNNSGGGGGGNNHQQVFRIHPGTKNSTLIRTVSNAHVSSYYVKPIVLCSSVLAKQALFSSESFCAWASDNTPNILQPSNGTRLHHKNDYNSKDVSPTTKRAKQQQRPSIVSSLIMLEGDGILTQYGIDITNNLQNSNSINILKKSLSNDLPSDFERGSCNRKSCLSINDTRRISNSNNNNCNNVVINDSINNAKLVRMTEWELSRSNSTIDFEAVNPPLPQNNSFMKLFLKSKENNQIKQQEKNWLPFLEVITYSGPHRRLWLGPQFCFNVHTTSSTSSECTDEDSCESFISQVNGLKKCCPVLIEREHQQHHQMNGFIKSNEEMVVAKIVCGSWSSEIDSKSMDGISGKLKEKIDEAMRDLNLSEEMDDSLEQSQEDEDLMTLSKIDI</sequence>
<dbReference type="Pfam" id="PF21034">
    <property type="entry name" value="BCAS3_WD40"/>
    <property type="match status" value="1"/>
</dbReference>
<proteinExistence type="predicted"/>
<evidence type="ECO:0000313" key="4">
    <source>
        <dbReference type="WBParaSite" id="scaffold437_cov301.g1063"/>
    </source>
</evidence>
<organism evidence="3 4">
    <name type="scientific">Meloidogyne javanica</name>
    <name type="common">Root-knot nematode worm</name>
    <dbReference type="NCBI Taxonomy" id="6303"/>
    <lineage>
        <taxon>Eukaryota</taxon>
        <taxon>Metazoa</taxon>
        <taxon>Ecdysozoa</taxon>
        <taxon>Nematoda</taxon>
        <taxon>Chromadorea</taxon>
        <taxon>Rhabditida</taxon>
        <taxon>Tylenchina</taxon>
        <taxon>Tylenchomorpha</taxon>
        <taxon>Tylenchoidea</taxon>
        <taxon>Meloidogynidae</taxon>
        <taxon>Meloidogyninae</taxon>
        <taxon>Meloidogyne</taxon>
        <taxon>Meloidogyne incognita group</taxon>
    </lineage>
</organism>
<keyword evidence="3" id="KW-1185">Reference proteome</keyword>
<dbReference type="AlphaFoldDB" id="A0A915MPX2"/>
<dbReference type="GO" id="GO:0042594">
    <property type="term" value="P:response to starvation"/>
    <property type="evidence" value="ECO:0007669"/>
    <property type="project" value="TreeGrafter"/>
</dbReference>
<dbReference type="GO" id="GO:0005737">
    <property type="term" value="C:cytoplasm"/>
    <property type="evidence" value="ECO:0007669"/>
    <property type="project" value="TreeGrafter"/>
</dbReference>
<dbReference type="InterPro" id="IPR045142">
    <property type="entry name" value="BCAS3-like"/>
</dbReference>
<evidence type="ECO:0000313" key="3">
    <source>
        <dbReference type="Proteomes" id="UP000887561"/>
    </source>
</evidence>
<name>A0A915MPX2_MELJA</name>
<feature type="domain" description="BCAS3 WD40" evidence="2">
    <location>
        <begin position="125"/>
        <end position="428"/>
    </location>
</feature>
<feature type="compositionally biased region" description="Polar residues" evidence="1">
    <location>
        <begin position="514"/>
        <end position="528"/>
    </location>
</feature>
<dbReference type="Proteomes" id="UP000887561">
    <property type="component" value="Unplaced"/>
</dbReference>
<dbReference type="GO" id="GO:0006914">
    <property type="term" value="P:autophagy"/>
    <property type="evidence" value="ECO:0007669"/>
    <property type="project" value="InterPro"/>
</dbReference>
<dbReference type="PANTHER" id="PTHR13268">
    <property type="entry name" value="BREAST CARCINOMA AMPLIFIED SEQUENCE 3"/>
    <property type="match status" value="1"/>
</dbReference>
<evidence type="ECO:0000259" key="2">
    <source>
        <dbReference type="Pfam" id="PF21034"/>
    </source>
</evidence>
<reference evidence="4" key="1">
    <citation type="submission" date="2022-11" db="UniProtKB">
        <authorList>
            <consortium name="WormBaseParasite"/>
        </authorList>
    </citation>
    <scope>IDENTIFICATION</scope>
</reference>
<evidence type="ECO:0000256" key="1">
    <source>
        <dbReference type="SAM" id="MobiDB-lite"/>
    </source>
</evidence>
<dbReference type="WBParaSite" id="scaffold437_cov301.g1063">
    <property type="protein sequence ID" value="scaffold437_cov301.g1063"/>
    <property type="gene ID" value="scaffold437_cov301.g1063"/>
</dbReference>
<feature type="region of interest" description="Disordered" evidence="1">
    <location>
        <begin position="499"/>
        <end position="528"/>
    </location>
</feature>
<dbReference type="SUPFAM" id="SSF82171">
    <property type="entry name" value="DPP6 N-terminal domain-like"/>
    <property type="match status" value="1"/>
</dbReference>
<dbReference type="InterPro" id="IPR048382">
    <property type="entry name" value="BCAS3_WD40"/>
</dbReference>